<dbReference type="Proteomes" id="UP000809789">
    <property type="component" value="Unassembled WGS sequence"/>
</dbReference>
<feature type="compositionally biased region" description="Polar residues" evidence="2">
    <location>
        <begin position="49"/>
        <end position="59"/>
    </location>
</feature>
<name>A0A8K0L5U0_9PEZI</name>
<accession>A0A8K0L5U0</accession>
<keyword evidence="1" id="KW-0175">Coiled coil</keyword>
<feature type="region of interest" description="Disordered" evidence="2">
    <location>
        <begin position="1"/>
        <end position="59"/>
    </location>
</feature>
<gene>
    <name evidence="3" type="ORF">KVT40_001356</name>
</gene>
<keyword evidence="4" id="KW-1185">Reference proteome</keyword>
<dbReference type="EMBL" id="JAESVG020000002">
    <property type="protein sequence ID" value="KAG8629737.1"/>
    <property type="molecule type" value="Genomic_DNA"/>
</dbReference>
<feature type="coiled-coil region" evidence="1">
    <location>
        <begin position="138"/>
        <end position="165"/>
    </location>
</feature>
<organism evidence="3 4">
    <name type="scientific">Elsinoe batatas</name>
    <dbReference type="NCBI Taxonomy" id="2601811"/>
    <lineage>
        <taxon>Eukaryota</taxon>
        <taxon>Fungi</taxon>
        <taxon>Dikarya</taxon>
        <taxon>Ascomycota</taxon>
        <taxon>Pezizomycotina</taxon>
        <taxon>Dothideomycetes</taxon>
        <taxon>Dothideomycetidae</taxon>
        <taxon>Myriangiales</taxon>
        <taxon>Elsinoaceae</taxon>
        <taxon>Elsinoe</taxon>
    </lineage>
</organism>
<evidence type="ECO:0000256" key="1">
    <source>
        <dbReference type="SAM" id="Coils"/>
    </source>
</evidence>
<evidence type="ECO:0000256" key="2">
    <source>
        <dbReference type="SAM" id="MobiDB-lite"/>
    </source>
</evidence>
<feature type="compositionally biased region" description="Low complexity" evidence="2">
    <location>
        <begin position="15"/>
        <end position="48"/>
    </location>
</feature>
<comment type="caution">
    <text evidence="3">The sequence shown here is derived from an EMBL/GenBank/DDBJ whole genome shotgun (WGS) entry which is preliminary data.</text>
</comment>
<evidence type="ECO:0000313" key="4">
    <source>
        <dbReference type="Proteomes" id="UP000809789"/>
    </source>
</evidence>
<protein>
    <submittedName>
        <fullName evidence="3">Uncharacterized protein</fullName>
    </submittedName>
</protein>
<proteinExistence type="predicted"/>
<dbReference type="OrthoDB" id="10441831at2759"/>
<sequence length="176" mass="19000">MPPKRAMALLPTPPSSSTSSSNASSSGATASSSTAASSGATNSSSTASDNGTHQNNNPSRLSIALRNARRLKAEVDSHVDDLAAMEREDTEFRAIAAKNAAENNLLWSANARLGKEMESMTDLAARYALQMTAMRGESDGYRAERDTARAEMEETERQHAKMRVELDKMGWMDTIE</sequence>
<dbReference type="AlphaFoldDB" id="A0A8K0L5U0"/>
<evidence type="ECO:0000313" key="3">
    <source>
        <dbReference type="EMBL" id="KAG8629737.1"/>
    </source>
</evidence>
<reference evidence="3" key="1">
    <citation type="submission" date="2021-07" db="EMBL/GenBank/DDBJ databases">
        <title>Elsinoe batatas strain:CRI-CJ2 Genome sequencing and assembly.</title>
        <authorList>
            <person name="Huang L."/>
        </authorList>
    </citation>
    <scope>NUCLEOTIDE SEQUENCE</scope>
    <source>
        <strain evidence="3">CRI-CJ2</strain>
    </source>
</reference>